<proteinExistence type="predicted"/>
<sequence>VSRFFPADTVVLAMGMVPDKDLLTGLEGKVPMVHVIGDCLEPRRIAEAIEEGFRMGTSI</sequence>
<dbReference type="AlphaFoldDB" id="X1LXV7"/>
<dbReference type="SUPFAM" id="SSF51905">
    <property type="entry name" value="FAD/NAD(P)-binding domain"/>
    <property type="match status" value="1"/>
</dbReference>
<organism evidence="1">
    <name type="scientific">marine sediment metagenome</name>
    <dbReference type="NCBI Taxonomy" id="412755"/>
    <lineage>
        <taxon>unclassified sequences</taxon>
        <taxon>metagenomes</taxon>
        <taxon>ecological metagenomes</taxon>
    </lineage>
</organism>
<protein>
    <recommendedName>
        <fullName evidence="2">FAD/NAD(P)-binding domain-containing protein</fullName>
    </recommendedName>
</protein>
<dbReference type="InterPro" id="IPR036188">
    <property type="entry name" value="FAD/NAD-bd_sf"/>
</dbReference>
<reference evidence="1" key="1">
    <citation type="journal article" date="2014" name="Front. Microbiol.">
        <title>High frequency of phylogenetically diverse reductive dehalogenase-homologous genes in deep subseafloor sedimentary metagenomes.</title>
        <authorList>
            <person name="Kawai M."/>
            <person name="Futagami T."/>
            <person name="Toyoda A."/>
            <person name="Takaki Y."/>
            <person name="Nishi S."/>
            <person name="Hori S."/>
            <person name="Arai W."/>
            <person name="Tsubouchi T."/>
            <person name="Morono Y."/>
            <person name="Uchiyama I."/>
            <person name="Ito T."/>
            <person name="Fujiyama A."/>
            <person name="Inagaki F."/>
            <person name="Takami H."/>
        </authorList>
    </citation>
    <scope>NUCLEOTIDE SEQUENCE</scope>
    <source>
        <strain evidence="1">Expedition CK06-06</strain>
    </source>
</reference>
<gene>
    <name evidence="1" type="ORF">S06H3_37482</name>
</gene>
<dbReference type="EMBL" id="BARV01022777">
    <property type="protein sequence ID" value="GAI23903.1"/>
    <property type="molecule type" value="Genomic_DNA"/>
</dbReference>
<accession>X1LXV7</accession>
<feature type="non-terminal residue" evidence="1">
    <location>
        <position position="1"/>
    </location>
</feature>
<comment type="caution">
    <text evidence="1">The sequence shown here is derived from an EMBL/GenBank/DDBJ whole genome shotgun (WGS) entry which is preliminary data.</text>
</comment>
<evidence type="ECO:0008006" key="2">
    <source>
        <dbReference type="Google" id="ProtNLM"/>
    </source>
</evidence>
<evidence type="ECO:0000313" key="1">
    <source>
        <dbReference type="EMBL" id="GAI23903.1"/>
    </source>
</evidence>
<name>X1LXV7_9ZZZZ</name>
<dbReference type="Gene3D" id="3.50.50.60">
    <property type="entry name" value="FAD/NAD(P)-binding domain"/>
    <property type="match status" value="1"/>
</dbReference>
<dbReference type="Gene3D" id="3.40.50.720">
    <property type="entry name" value="NAD(P)-binding Rossmann-like Domain"/>
    <property type="match status" value="1"/>
</dbReference>